<feature type="binding site" evidence="39">
    <location>
        <position position="180"/>
    </location>
    <ligand>
        <name>substrate</name>
    </ligand>
</feature>
<evidence type="ECO:0000256" key="16">
    <source>
        <dbReference type="ARBA" id="ARBA00050992"/>
    </source>
</evidence>
<evidence type="ECO:0000256" key="6">
    <source>
        <dbReference type="ARBA" id="ARBA00022963"/>
    </source>
</evidence>
<evidence type="ECO:0000256" key="14">
    <source>
        <dbReference type="ARBA" id="ARBA00050481"/>
    </source>
</evidence>
<evidence type="ECO:0000256" key="7">
    <source>
        <dbReference type="ARBA" id="ARBA00023098"/>
    </source>
</evidence>
<feature type="binding site" evidence="39">
    <location>
        <begin position="227"/>
        <end position="230"/>
    </location>
    <ligand>
        <name>substrate</name>
    </ligand>
</feature>
<comment type="catalytic activity">
    <reaction evidence="15">
        <text>tetradecamide + H2O = tetradecanoate + NH4(+)</text>
        <dbReference type="Rhea" id="RHEA:62992"/>
        <dbReference type="ChEBI" id="CHEBI:15377"/>
        <dbReference type="ChEBI" id="CHEBI:28938"/>
        <dbReference type="ChEBI" id="CHEBI:30807"/>
        <dbReference type="ChEBI" id="CHEBI:137125"/>
    </reaction>
    <physiologicalReaction direction="left-to-right" evidence="15">
        <dbReference type="Rhea" id="RHEA:62993"/>
    </physiologicalReaction>
</comment>
<evidence type="ECO:0000256" key="18">
    <source>
        <dbReference type="ARBA" id="ARBA00051311"/>
    </source>
</evidence>
<comment type="catalytic activity">
    <reaction evidence="9">
        <text>2-(5Z,8Z,11Z,14Z-eicosatetraenoyl)-glycerol + H2O = glycerol + (5Z,8Z,11Z,14Z)-eicosatetraenoate + H(+)</text>
        <dbReference type="Rhea" id="RHEA:26132"/>
        <dbReference type="ChEBI" id="CHEBI:15377"/>
        <dbReference type="ChEBI" id="CHEBI:15378"/>
        <dbReference type="ChEBI" id="CHEBI:17754"/>
        <dbReference type="ChEBI" id="CHEBI:32395"/>
        <dbReference type="ChEBI" id="CHEBI:52392"/>
    </reaction>
    <physiologicalReaction direction="left-to-right" evidence="9">
        <dbReference type="Rhea" id="RHEA:26133"/>
    </physiologicalReaction>
</comment>
<feature type="coiled-coil region" evidence="40">
    <location>
        <begin position="18"/>
        <end position="45"/>
    </location>
</feature>
<evidence type="ECO:0000313" key="42">
    <source>
        <dbReference type="EMBL" id="KFP67397.1"/>
    </source>
</evidence>
<evidence type="ECO:0000256" key="27">
    <source>
        <dbReference type="ARBA" id="ARBA00052512"/>
    </source>
</evidence>
<feature type="non-terminal residue" evidence="42">
    <location>
        <position position="1"/>
    </location>
</feature>
<comment type="catalytic activity">
    <reaction evidence="8">
        <text>(9Z)-octadecenoate + glycine = N-(9Z-octadecenoyl)glycine + H2O</text>
        <dbReference type="Rhea" id="RHEA:51316"/>
        <dbReference type="ChEBI" id="CHEBI:15377"/>
        <dbReference type="ChEBI" id="CHEBI:30823"/>
        <dbReference type="ChEBI" id="CHEBI:57305"/>
        <dbReference type="ChEBI" id="CHEBI:133992"/>
    </reaction>
    <physiologicalReaction direction="right-to-left" evidence="8">
        <dbReference type="Rhea" id="RHEA:51318"/>
    </physiologicalReaction>
</comment>
<comment type="catalytic activity">
    <reaction evidence="12">
        <text>N-(5Z,8Z,11Z,14Z-eicosatetraenoyl)-L-serine + H2O = (5Z,8Z,11Z,14Z)-eicosatetraenoate + L-serine</text>
        <dbReference type="Rhea" id="RHEA:64116"/>
        <dbReference type="ChEBI" id="CHEBI:15377"/>
        <dbReference type="ChEBI" id="CHEBI:32395"/>
        <dbReference type="ChEBI" id="CHEBI:33384"/>
        <dbReference type="ChEBI" id="CHEBI:149697"/>
    </reaction>
    <physiologicalReaction direction="left-to-right" evidence="12">
        <dbReference type="Rhea" id="RHEA:64117"/>
    </physiologicalReaction>
</comment>
<evidence type="ECO:0000256" key="2">
    <source>
        <dbReference type="ARBA" id="ARBA00009199"/>
    </source>
</evidence>
<name>A0A091M9K7_CARIC</name>
<comment type="catalytic activity">
    <reaction evidence="1">
        <text>(9Z)-octadecenamide + H2O = (9Z)-octadecenoate + NH4(+)</text>
        <dbReference type="Rhea" id="RHEA:26506"/>
        <dbReference type="ChEBI" id="CHEBI:15377"/>
        <dbReference type="ChEBI" id="CHEBI:28938"/>
        <dbReference type="ChEBI" id="CHEBI:30823"/>
        <dbReference type="ChEBI" id="CHEBI:116314"/>
        <dbReference type="EC" id="3.5.1.99"/>
    </reaction>
    <physiologicalReaction direction="left-to-right" evidence="1">
        <dbReference type="Rhea" id="RHEA:26507"/>
    </physiologicalReaction>
</comment>
<comment type="catalytic activity">
    <reaction evidence="27">
        <text>(6Z)-octadecenamide + H2O = (6Z)-octadecenoate + NH4(+)</text>
        <dbReference type="Rhea" id="RHEA:63008"/>
        <dbReference type="ChEBI" id="CHEBI:15377"/>
        <dbReference type="ChEBI" id="CHEBI:28938"/>
        <dbReference type="ChEBI" id="CHEBI:32375"/>
        <dbReference type="ChEBI" id="CHEBI:146168"/>
    </reaction>
    <physiologicalReaction direction="left-to-right" evidence="27">
        <dbReference type="Rhea" id="RHEA:63009"/>
    </physiologicalReaction>
</comment>
<dbReference type="GO" id="GO:0017064">
    <property type="term" value="F:fatty acid amide hydrolase activity"/>
    <property type="evidence" value="ECO:0007669"/>
    <property type="project" value="UniProtKB-EC"/>
</dbReference>
<dbReference type="Proteomes" id="UP000054116">
    <property type="component" value="Unassembled WGS sequence"/>
</dbReference>
<evidence type="ECO:0000256" key="28">
    <source>
        <dbReference type="ARBA" id="ARBA00052514"/>
    </source>
</evidence>
<feature type="active site" description="Acyl-ester intermediate" evidence="38">
    <location>
        <position position="230"/>
    </location>
</feature>
<evidence type="ECO:0000256" key="26">
    <source>
        <dbReference type="ARBA" id="ARBA00052458"/>
    </source>
</evidence>
<evidence type="ECO:0000256" key="20">
    <source>
        <dbReference type="ARBA" id="ARBA00051454"/>
    </source>
</evidence>
<evidence type="ECO:0000256" key="36">
    <source>
        <dbReference type="ARBA" id="ARBA00077157"/>
    </source>
</evidence>
<evidence type="ECO:0000256" key="29">
    <source>
        <dbReference type="ARBA" id="ARBA00052634"/>
    </source>
</evidence>
<evidence type="ECO:0000256" key="25">
    <source>
        <dbReference type="ARBA" id="ARBA00052426"/>
    </source>
</evidence>
<keyword evidence="7" id="KW-0443">Lipid metabolism</keyword>
<evidence type="ECO:0000256" key="39">
    <source>
        <dbReference type="PIRSR" id="PIRSR001221-2"/>
    </source>
</evidence>
<evidence type="ECO:0000256" key="23">
    <source>
        <dbReference type="ARBA" id="ARBA00052289"/>
    </source>
</evidence>
<dbReference type="InterPro" id="IPR023631">
    <property type="entry name" value="Amidase_dom"/>
</dbReference>
<comment type="catalytic activity">
    <reaction evidence="21">
        <text>N-tetracosanoyl-taurine + H2O = tetracosanoate + taurine</text>
        <dbReference type="Rhea" id="RHEA:63140"/>
        <dbReference type="ChEBI" id="CHEBI:15377"/>
        <dbReference type="ChEBI" id="CHEBI:31014"/>
        <dbReference type="ChEBI" id="CHEBI:132049"/>
        <dbReference type="ChEBI" id="CHEBI:507393"/>
    </reaction>
    <physiologicalReaction direction="left-to-right" evidence="21">
        <dbReference type="Rhea" id="RHEA:63141"/>
    </physiologicalReaction>
</comment>
<dbReference type="Pfam" id="PF01425">
    <property type="entry name" value="Amidase"/>
    <property type="match status" value="1"/>
</dbReference>
<comment type="catalytic activity">
    <reaction evidence="22">
        <text>N-docosanoyl-taurine + H2O = docosanoate + taurine</text>
        <dbReference type="Rhea" id="RHEA:63156"/>
        <dbReference type="ChEBI" id="CHEBI:15377"/>
        <dbReference type="ChEBI" id="CHEBI:23858"/>
        <dbReference type="ChEBI" id="CHEBI:146196"/>
        <dbReference type="ChEBI" id="CHEBI:507393"/>
    </reaction>
    <physiologicalReaction direction="left-to-right" evidence="22">
        <dbReference type="Rhea" id="RHEA:63157"/>
    </physiologicalReaction>
</comment>
<dbReference type="FunFam" id="3.90.1300.10:FF:000001">
    <property type="entry name" value="Fatty-acid amide hydrolase 1"/>
    <property type="match status" value="1"/>
</dbReference>
<dbReference type="EMBL" id="KK523873">
    <property type="protein sequence ID" value="KFP67397.1"/>
    <property type="molecule type" value="Genomic_DNA"/>
</dbReference>
<evidence type="ECO:0000256" key="35">
    <source>
        <dbReference type="ARBA" id="ARBA00077111"/>
    </source>
</evidence>
<evidence type="ECO:0000259" key="41">
    <source>
        <dbReference type="Pfam" id="PF01425"/>
    </source>
</evidence>
<protein>
    <recommendedName>
        <fullName evidence="34">Fatty-acid amide hydrolase 1</fullName>
        <ecNumber evidence="3">3.5.1.99</ecNumber>
    </recommendedName>
    <alternativeName>
        <fullName evidence="37">Anandamide amidohydrolase 1</fullName>
    </alternativeName>
    <alternativeName>
        <fullName evidence="35">Fatty acid ester hydrolase</fullName>
    </alternativeName>
    <alternativeName>
        <fullName evidence="36">Oleamide hydrolase 1</fullName>
    </alternativeName>
</protein>
<dbReference type="InterPro" id="IPR036928">
    <property type="entry name" value="AS_sf"/>
</dbReference>
<comment type="catalytic activity">
    <reaction evidence="13">
        <text>(11Z,14Z)-eicosadienamide + H2O = (11Z,14Z)-eicosadienoate + NH4(+)</text>
        <dbReference type="Rhea" id="RHEA:63004"/>
        <dbReference type="ChEBI" id="CHEBI:15377"/>
        <dbReference type="ChEBI" id="CHEBI:28938"/>
        <dbReference type="ChEBI" id="CHEBI:77220"/>
        <dbReference type="ChEBI" id="CHEBI:146165"/>
    </reaction>
    <physiologicalReaction direction="left-to-right" evidence="13">
        <dbReference type="Rhea" id="RHEA:63005"/>
    </physiologicalReaction>
</comment>
<evidence type="ECO:0000256" key="15">
    <source>
        <dbReference type="ARBA" id="ARBA00050766"/>
    </source>
</evidence>
<comment type="catalytic activity">
    <reaction evidence="31">
        <text>(11Z,14Z,17Z)-eicosatrienamide + H2O = (11Z,14Z,17Z)-eicosatrienoate + NH4(+)</text>
        <dbReference type="Rhea" id="RHEA:63000"/>
        <dbReference type="ChEBI" id="CHEBI:15377"/>
        <dbReference type="ChEBI" id="CHEBI:28938"/>
        <dbReference type="ChEBI" id="CHEBI:77223"/>
        <dbReference type="ChEBI" id="CHEBI:146164"/>
    </reaction>
    <physiologicalReaction direction="left-to-right" evidence="31">
        <dbReference type="Rhea" id="RHEA:63001"/>
    </physiologicalReaction>
</comment>
<evidence type="ECO:0000256" key="40">
    <source>
        <dbReference type="SAM" id="Coils"/>
    </source>
</evidence>
<dbReference type="Gene3D" id="3.90.1300.10">
    <property type="entry name" value="Amidase signature (AS) domain"/>
    <property type="match status" value="1"/>
</dbReference>
<dbReference type="InterPro" id="IPR052096">
    <property type="entry name" value="Endocannabinoid_amidase"/>
</dbReference>
<evidence type="ECO:0000256" key="34">
    <source>
        <dbReference type="ARBA" id="ARBA00073178"/>
    </source>
</evidence>
<reference evidence="42 43" key="1">
    <citation type="submission" date="2014-04" db="EMBL/GenBank/DDBJ databases">
        <title>Genome evolution of avian class.</title>
        <authorList>
            <person name="Zhang G."/>
            <person name="Li C."/>
        </authorList>
    </citation>
    <scope>NUCLEOTIDE SEQUENCE [LARGE SCALE GENOMIC DNA]</scope>
    <source>
        <strain evidence="42">BGI_N322</strain>
    </source>
</reference>
<feature type="domain" description="Amidase" evidence="41">
    <location>
        <begin position="90"/>
        <end position="549"/>
    </location>
</feature>
<comment type="catalytic activity">
    <reaction evidence="10">
        <text>N-(9Z-octadecenoyl) ethanolamine + H2O = ethanolamine + (9Z)-octadecenoate</text>
        <dbReference type="Rhea" id="RHEA:45060"/>
        <dbReference type="ChEBI" id="CHEBI:15377"/>
        <dbReference type="ChEBI" id="CHEBI:30823"/>
        <dbReference type="ChEBI" id="CHEBI:57603"/>
        <dbReference type="ChEBI" id="CHEBI:71466"/>
    </reaction>
    <physiologicalReaction direction="left-to-right" evidence="10">
        <dbReference type="Rhea" id="RHEA:45061"/>
    </physiologicalReaction>
</comment>
<evidence type="ECO:0000256" key="12">
    <source>
        <dbReference type="ARBA" id="ARBA00050294"/>
    </source>
</evidence>
<feature type="binding site" evidence="39">
    <location>
        <position position="206"/>
    </location>
    <ligand>
        <name>substrate</name>
    </ligand>
</feature>
<comment type="catalytic activity">
    <reaction evidence="18">
        <text>(11Z)-eicosenamide + H2O = (11Z)-eicosenoate + NH4(+)</text>
        <dbReference type="Rhea" id="RHEA:63120"/>
        <dbReference type="ChEBI" id="CHEBI:15377"/>
        <dbReference type="ChEBI" id="CHEBI:28938"/>
        <dbReference type="ChEBI" id="CHEBI:32426"/>
        <dbReference type="ChEBI" id="CHEBI:146167"/>
    </reaction>
    <physiologicalReaction direction="left-to-right" evidence="18">
        <dbReference type="Rhea" id="RHEA:63121"/>
    </physiologicalReaction>
</comment>
<evidence type="ECO:0000256" key="24">
    <source>
        <dbReference type="ARBA" id="ARBA00052337"/>
    </source>
</evidence>
<comment type="catalytic activity">
    <reaction evidence="24">
        <text>(9Z,12Z,15Z)-octadecatrienamide + H2O = (9Z,12Z,15Z)-octadecatrienoate + NH4(+)</text>
        <dbReference type="Rhea" id="RHEA:62976"/>
        <dbReference type="ChEBI" id="CHEBI:15377"/>
        <dbReference type="ChEBI" id="CHEBI:28938"/>
        <dbReference type="ChEBI" id="CHEBI:32387"/>
        <dbReference type="ChEBI" id="CHEBI:142684"/>
    </reaction>
    <physiologicalReaction direction="left-to-right" evidence="24">
        <dbReference type="Rhea" id="RHEA:62977"/>
    </physiologicalReaction>
</comment>
<dbReference type="AlphaFoldDB" id="A0A091M9K7"/>
<evidence type="ECO:0000256" key="37">
    <source>
        <dbReference type="ARBA" id="ARBA00077216"/>
    </source>
</evidence>
<comment type="catalytic activity">
    <reaction evidence="14">
        <text>1-O-methyl-(5Z,8Z,11Z,14Z)-eicosatetraenoate + H2O = methanol + (5Z,8Z,11Z,14Z)-eicosatetraenoate + H(+)</text>
        <dbReference type="Rhea" id="RHEA:63052"/>
        <dbReference type="ChEBI" id="CHEBI:15377"/>
        <dbReference type="ChEBI" id="CHEBI:15378"/>
        <dbReference type="ChEBI" id="CHEBI:17790"/>
        <dbReference type="ChEBI" id="CHEBI:32395"/>
        <dbReference type="ChEBI" id="CHEBI:78033"/>
    </reaction>
    <physiologicalReaction direction="left-to-right" evidence="14">
        <dbReference type="Rhea" id="RHEA:63053"/>
    </physiologicalReaction>
</comment>
<evidence type="ECO:0000256" key="19">
    <source>
        <dbReference type="ARBA" id="ARBA00051346"/>
    </source>
</evidence>
<evidence type="ECO:0000256" key="33">
    <source>
        <dbReference type="ARBA" id="ARBA00052906"/>
    </source>
</evidence>
<dbReference type="InterPro" id="IPR020556">
    <property type="entry name" value="Amidase_CS"/>
</dbReference>
<feature type="non-terminal residue" evidence="42">
    <location>
        <position position="559"/>
    </location>
</feature>
<evidence type="ECO:0000256" key="22">
    <source>
        <dbReference type="ARBA" id="ARBA00051914"/>
    </source>
</evidence>
<keyword evidence="5" id="KW-0378">Hydrolase</keyword>
<evidence type="ECO:0000256" key="30">
    <source>
        <dbReference type="ARBA" id="ARBA00052709"/>
    </source>
</evidence>
<comment type="catalytic activity">
    <reaction evidence="23">
        <text>N-(9Z-octadecenoyl)-taurine + H2O = taurine + (9Z)-octadecenoate</text>
        <dbReference type="Rhea" id="RHEA:63148"/>
        <dbReference type="ChEBI" id="CHEBI:15377"/>
        <dbReference type="ChEBI" id="CHEBI:30823"/>
        <dbReference type="ChEBI" id="CHEBI:146191"/>
        <dbReference type="ChEBI" id="CHEBI:507393"/>
    </reaction>
    <physiologicalReaction direction="left-to-right" evidence="23">
        <dbReference type="Rhea" id="RHEA:63149"/>
    </physiologicalReaction>
</comment>
<evidence type="ECO:0000256" key="1">
    <source>
        <dbReference type="ARBA" id="ARBA00000208"/>
    </source>
</evidence>
<keyword evidence="6" id="KW-0442">Lipid degradation</keyword>
<comment type="similarity">
    <text evidence="2">Belongs to the amidase family.</text>
</comment>
<evidence type="ECO:0000256" key="13">
    <source>
        <dbReference type="ARBA" id="ARBA00050403"/>
    </source>
</evidence>
<comment type="catalytic activity">
    <reaction evidence="16">
        <text>N-(15Z-tetracosenoyl)-ethanolamine + H2O = (15Z)-tetracosenoate + ethanolamine</text>
        <dbReference type="Rhea" id="RHEA:63144"/>
        <dbReference type="ChEBI" id="CHEBI:15377"/>
        <dbReference type="ChEBI" id="CHEBI:32392"/>
        <dbReference type="ChEBI" id="CHEBI:57603"/>
        <dbReference type="ChEBI" id="CHEBI:146187"/>
    </reaction>
    <physiologicalReaction direction="left-to-right" evidence="16">
        <dbReference type="Rhea" id="RHEA:63145"/>
    </physiologicalReaction>
</comment>
<evidence type="ECO:0000256" key="8">
    <source>
        <dbReference type="ARBA" id="ARBA00047450"/>
    </source>
</evidence>
<evidence type="ECO:0000313" key="43">
    <source>
        <dbReference type="Proteomes" id="UP000054116"/>
    </source>
</evidence>
<evidence type="ECO:0000256" key="21">
    <source>
        <dbReference type="ARBA" id="ARBA00051492"/>
    </source>
</evidence>
<dbReference type="GO" id="GO:0009062">
    <property type="term" value="P:fatty acid catabolic process"/>
    <property type="evidence" value="ECO:0007669"/>
    <property type="project" value="TreeGrafter"/>
</dbReference>
<sequence>ALLCSSAAAIVLLKWLGRRQIQQKMEEARRTRDLALERMEKAARRFKQENPGTQAAHVLSLTMVELVEKLKEGSLSPESVLYSYMSKVKALEVTREVNCVTDFIYGCEDQLQKLKKQKEKGLLYGIPVSIKDHINCKGHISSGGMVKFLGQVKEEDSVIVQVLKSQGAIPFVKTNIPQTMINYDCSNLIFGQTLNPLNHQKSPGGSSGGEGALIAGGGSILGIGSDIAGSIRLPSSFCGLCGLKPTGNRISTSPSACSDGTFVLAVTGMLGPMARDVDSLALCMKALLCEEMFRLDPTVPPIPFDEEVYTSSKPLRIGYYEGDGYFQPSPSMKRAIQQTRKLLQDAGHTLVPFVPPKIDYVVDELFTRGIFSDGAAHLVDCFKGDIVDPNLKSQFNTYRLPVLVKRILAIILKPIVSVWTCFISVTGNLQDGKVSACREVYRTEFIAKWRKLKLDVILCPALGPAFNHGYAGKLFAATSYTNLYNVLNFPAGVVPVSTVTRADEEELKHYRGHYGDPWDKRLKEAVEGAVGLPVAVQCVALPWQEELCLRFMKEVETLA</sequence>
<comment type="catalytic activity">
    <reaction evidence="33">
        <text>(15Z)-tetracosenamide + H2O = (15Z)-tetracosenoate + NH4(+)</text>
        <dbReference type="Rhea" id="RHEA:63028"/>
        <dbReference type="ChEBI" id="CHEBI:15377"/>
        <dbReference type="ChEBI" id="CHEBI:28938"/>
        <dbReference type="ChEBI" id="CHEBI:32392"/>
        <dbReference type="ChEBI" id="CHEBI:146166"/>
    </reaction>
    <physiologicalReaction direction="left-to-right" evidence="33">
        <dbReference type="Rhea" id="RHEA:63029"/>
    </physiologicalReaction>
</comment>
<evidence type="ECO:0000256" key="32">
    <source>
        <dbReference type="ARBA" id="ARBA00052857"/>
    </source>
</evidence>
<comment type="catalytic activity">
    <reaction evidence="28">
        <text>N-(15Z-tetracosenoyl)-taurine + H2O = (15Z)-tetracosenoate + taurine</text>
        <dbReference type="Rhea" id="RHEA:63160"/>
        <dbReference type="ChEBI" id="CHEBI:15377"/>
        <dbReference type="ChEBI" id="CHEBI:32392"/>
        <dbReference type="ChEBI" id="CHEBI:146198"/>
        <dbReference type="ChEBI" id="CHEBI:507393"/>
    </reaction>
    <physiologicalReaction direction="left-to-right" evidence="28">
        <dbReference type="Rhea" id="RHEA:63161"/>
    </physiologicalReaction>
</comment>
<dbReference type="SUPFAM" id="SSF75304">
    <property type="entry name" value="Amidase signature (AS) enzymes"/>
    <property type="match status" value="1"/>
</dbReference>
<dbReference type="PANTHER" id="PTHR45847:SF8">
    <property type="entry name" value="FATTY ACID AMIDE HYDROLASE-RELATED"/>
    <property type="match status" value="1"/>
</dbReference>
<organism evidence="42 43">
    <name type="scientific">Cariama cristata</name>
    <name type="common">Red-legged seriema</name>
    <dbReference type="NCBI Taxonomy" id="54380"/>
    <lineage>
        <taxon>Eukaryota</taxon>
        <taxon>Metazoa</taxon>
        <taxon>Chordata</taxon>
        <taxon>Craniata</taxon>
        <taxon>Vertebrata</taxon>
        <taxon>Euteleostomi</taxon>
        <taxon>Archelosauria</taxon>
        <taxon>Archosauria</taxon>
        <taxon>Dinosauria</taxon>
        <taxon>Saurischia</taxon>
        <taxon>Theropoda</taxon>
        <taxon>Coelurosauria</taxon>
        <taxon>Aves</taxon>
        <taxon>Neognathae</taxon>
        <taxon>Neoaves</taxon>
        <taxon>Telluraves</taxon>
        <taxon>Australaves</taxon>
        <taxon>Cariamiformes</taxon>
        <taxon>Cariamidae</taxon>
        <taxon>Cariama</taxon>
    </lineage>
</organism>
<dbReference type="PROSITE" id="PS00571">
    <property type="entry name" value="AMIDASES"/>
    <property type="match status" value="1"/>
</dbReference>
<evidence type="ECO:0000256" key="3">
    <source>
        <dbReference type="ARBA" id="ARBA00012112"/>
    </source>
</evidence>
<keyword evidence="4" id="KW-0597">Phosphoprotein</keyword>
<comment type="catalytic activity">
    <reaction evidence="11">
        <text>N-(5Z,8Z,11Z,14Z-eicosatetraenoyl)-ethanolamine + H2O = ethanolamine + (5Z,8Z,11Z,14Z)-eicosatetraenoate</text>
        <dbReference type="Rhea" id="RHEA:26136"/>
        <dbReference type="ChEBI" id="CHEBI:2700"/>
        <dbReference type="ChEBI" id="CHEBI:15377"/>
        <dbReference type="ChEBI" id="CHEBI:32395"/>
        <dbReference type="ChEBI" id="CHEBI:57603"/>
        <dbReference type="EC" id="3.5.1.99"/>
    </reaction>
    <physiologicalReaction direction="left-to-right" evidence="11">
        <dbReference type="Rhea" id="RHEA:26137"/>
    </physiologicalReaction>
</comment>
<dbReference type="PANTHER" id="PTHR45847">
    <property type="entry name" value="FATTY ACID AMIDE HYDROLASE"/>
    <property type="match status" value="1"/>
</dbReference>
<dbReference type="GO" id="GO:0004040">
    <property type="term" value="F:amidase activity"/>
    <property type="evidence" value="ECO:0007669"/>
    <property type="project" value="TreeGrafter"/>
</dbReference>
<evidence type="ECO:0000256" key="10">
    <source>
        <dbReference type="ARBA" id="ARBA00048052"/>
    </source>
</evidence>
<evidence type="ECO:0000256" key="9">
    <source>
        <dbReference type="ARBA" id="ARBA00047476"/>
    </source>
</evidence>
<evidence type="ECO:0000256" key="4">
    <source>
        <dbReference type="ARBA" id="ARBA00022553"/>
    </source>
</evidence>
<keyword evidence="40" id="KW-0175">Coiled coil</keyword>
<keyword evidence="43" id="KW-1185">Reference proteome</keyword>
<proteinExistence type="inferred from homology"/>
<comment type="catalytic activity">
    <reaction evidence="32">
        <text>(8Z,11Z,14Z)-eicosatrienamide + H2O = (8Z,11Z,14Z)-eicosatrienoate + NH4(+)</text>
        <dbReference type="Rhea" id="RHEA:62996"/>
        <dbReference type="ChEBI" id="CHEBI:15377"/>
        <dbReference type="ChEBI" id="CHEBI:28938"/>
        <dbReference type="ChEBI" id="CHEBI:71589"/>
        <dbReference type="ChEBI" id="CHEBI:146163"/>
    </reaction>
    <physiologicalReaction direction="left-to-right" evidence="32">
        <dbReference type="Rhea" id="RHEA:62997"/>
    </physiologicalReaction>
</comment>
<evidence type="ECO:0000256" key="17">
    <source>
        <dbReference type="ARBA" id="ARBA00051200"/>
    </source>
</evidence>
<comment type="catalytic activity">
    <reaction evidence="19">
        <text>N-(9Z-hexadecenoyl) ethanolamine + H2O = (9Z)-hexadecenoate + ethanolamine</text>
        <dbReference type="Rhea" id="RHEA:35563"/>
        <dbReference type="ChEBI" id="CHEBI:15377"/>
        <dbReference type="ChEBI" id="CHEBI:32372"/>
        <dbReference type="ChEBI" id="CHEBI:57603"/>
        <dbReference type="ChEBI" id="CHEBI:71465"/>
    </reaction>
    <physiologicalReaction direction="left-to-right" evidence="19">
        <dbReference type="Rhea" id="RHEA:35564"/>
    </physiologicalReaction>
</comment>
<comment type="catalytic activity">
    <reaction evidence="20">
        <text>N-octadecanoyl ethanolamine + H2O = octadecanoate + ethanolamine</text>
        <dbReference type="Rhea" id="RHEA:63124"/>
        <dbReference type="ChEBI" id="CHEBI:15377"/>
        <dbReference type="ChEBI" id="CHEBI:25629"/>
        <dbReference type="ChEBI" id="CHEBI:57603"/>
        <dbReference type="ChEBI" id="CHEBI:85299"/>
    </reaction>
    <physiologicalReaction direction="left-to-right" evidence="20">
        <dbReference type="Rhea" id="RHEA:63125"/>
    </physiologicalReaction>
</comment>
<evidence type="ECO:0000256" key="11">
    <source>
        <dbReference type="ARBA" id="ARBA00048606"/>
    </source>
</evidence>
<evidence type="ECO:0000256" key="31">
    <source>
        <dbReference type="ARBA" id="ARBA00052818"/>
    </source>
</evidence>
<gene>
    <name evidence="42" type="ORF">N322_08987</name>
</gene>
<evidence type="ECO:0000256" key="38">
    <source>
        <dbReference type="PIRSR" id="PIRSR001221-1"/>
    </source>
</evidence>
<comment type="catalytic activity">
    <reaction evidence="30">
        <text>N-(5Z,8Z,11Z,14Z)-eicosatetraenoyl-glycine + H2O = (5Z,8Z,11Z,14Z)-eicosatetraenoate + glycine</text>
        <dbReference type="Rhea" id="RHEA:64108"/>
        <dbReference type="ChEBI" id="CHEBI:15377"/>
        <dbReference type="ChEBI" id="CHEBI:32395"/>
        <dbReference type="ChEBI" id="CHEBI:57305"/>
        <dbReference type="ChEBI" id="CHEBI:59002"/>
    </reaction>
    <physiologicalReaction direction="left-to-right" evidence="30">
        <dbReference type="Rhea" id="RHEA:64109"/>
    </physiologicalReaction>
</comment>
<accession>A0A091M9K7</accession>
<comment type="catalytic activity">
    <reaction evidence="26">
        <text>N-docosanoyl-ethanolamine + H2O = docosanoate + ethanolamine</text>
        <dbReference type="Rhea" id="RHEA:63128"/>
        <dbReference type="ChEBI" id="CHEBI:15377"/>
        <dbReference type="ChEBI" id="CHEBI:23858"/>
        <dbReference type="ChEBI" id="CHEBI:57603"/>
        <dbReference type="ChEBI" id="CHEBI:146186"/>
    </reaction>
    <physiologicalReaction direction="left-to-right" evidence="26">
        <dbReference type="Rhea" id="RHEA:63129"/>
    </physiologicalReaction>
</comment>
<comment type="catalytic activity">
    <reaction evidence="17">
        <text>(5Z,8Z,11Z,14Z)-eicosatetraenamide + H2O = (5Z,8Z,11Z,14Z)-eicosatetraenoate + NH4(+)</text>
        <dbReference type="Rhea" id="RHEA:63016"/>
        <dbReference type="ChEBI" id="CHEBI:15377"/>
        <dbReference type="ChEBI" id="CHEBI:28938"/>
        <dbReference type="ChEBI" id="CHEBI:32395"/>
        <dbReference type="ChEBI" id="CHEBI:137830"/>
    </reaction>
    <physiologicalReaction direction="left-to-right" evidence="17">
        <dbReference type="Rhea" id="RHEA:63017"/>
    </physiologicalReaction>
</comment>
<dbReference type="PIRSF" id="PIRSF001221">
    <property type="entry name" value="Amidase_fungi"/>
    <property type="match status" value="1"/>
</dbReference>
<feature type="active site" description="Charge relay system" evidence="38">
    <location>
        <position position="131"/>
    </location>
</feature>
<comment type="catalytic activity">
    <reaction evidence="25">
        <text>(9Z,12Z)-octadecadienamide + H2O = (9Z,12Z)-octadecadienoate + NH4(+)</text>
        <dbReference type="Rhea" id="RHEA:63020"/>
        <dbReference type="ChEBI" id="CHEBI:15377"/>
        <dbReference type="ChEBI" id="CHEBI:28938"/>
        <dbReference type="ChEBI" id="CHEBI:30245"/>
        <dbReference type="ChEBI" id="CHEBI:82984"/>
    </reaction>
    <physiologicalReaction direction="left-to-right" evidence="25">
        <dbReference type="Rhea" id="RHEA:63021"/>
    </physiologicalReaction>
</comment>
<dbReference type="EC" id="3.5.1.99" evidence="3"/>
<comment type="catalytic activity">
    <reaction evidence="29">
        <text>N-tricosanoyl-taurine + H2O = tricosanoate + taurine</text>
        <dbReference type="Rhea" id="RHEA:63164"/>
        <dbReference type="ChEBI" id="CHEBI:15377"/>
        <dbReference type="ChEBI" id="CHEBI:79007"/>
        <dbReference type="ChEBI" id="CHEBI:146197"/>
        <dbReference type="ChEBI" id="CHEBI:507393"/>
    </reaction>
    <physiologicalReaction direction="left-to-right" evidence="29">
        <dbReference type="Rhea" id="RHEA:63165"/>
    </physiologicalReaction>
</comment>
<feature type="active site" description="Charge relay system" evidence="38">
    <location>
        <position position="206"/>
    </location>
</feature>
<evidence type="ECO:0000256" key="5">
    <source>
        <dbReference type="ARBA" id="ARBA00022801"/>
    </source>
</evidence>